<organism evidence="1">
    <name type="scientific">hydrocarbon metagenome</name>
    <dbReference type="NCBI Taxonomy" id="938273"/>
    <lineage>
        <taxon>unclassified sequences</taxon>
        <taxon>metagenomes</taxon>
        <taxon>ecological metagenomes</taxon>
    </lineage>
</organism>
<protein>
    <submittedName>
        <fullName evidence="1">Uncharacterized protein</fullName>
    </submittedName>
</protein>
<dbReference type="AlphaFoldDB" id="A0A0W8F9S6"/>
<evidence type="ECO:0000313" key="1">
    <source>
        <dbReference type="EMBL" id="KUG17644.1"/>
    </source>
</evidence>
<sequence length="59" mass="6541">MPAVRHESLDRGASISQDLIYPFLRRNTADATALIFSIGNDVGYALDADYIRNHLHVIG</sequence>
<gene>
    <name evidence="1" type="ORF">ASZ90_012663</name>
</gene>
<reference evidence="1" key="1">
    <citation type="journal article" date="2015" name="Proc. Natl. Acad. Sci. U.S.A.">
        <title>Networks of energetic and metabolic interactions define dynamics in microbial communities.</title>
        <authorList>
            <person name="Embree M."/>
            <person name="Liu J.K."/>
            <person name="Al-Bassam M.M."/>
            <person name="Zengler K."/>
        </authorList>
    </citation>
    <scope>NUCLEOTIDE SEQUENCE</scope>
</reference>
<proteinExistence type="predicted"/>
<name>A0A0W8F9S6_9ZZZZ</name>
<comment type="caution">
    <text evidence="1">The sequence shown here is derived from an EMBL/GenBank/DDBJ whole genome shotgun (WGS) entry which is preliminary data.</text>
</comment>
<dbReference type="EMBL" id="LNQE01001427">
    <property type="protein sequence ID" value="KUG17644.1"/>
    <property type="molecule type" value="Genomic_DNA"/>
</dbReference>
<accession>A0A0W8F9S6</accession>